<gene>
    <name evidence="1" type="ORF">GN958_ATG07352</name>
</gene>
<evidence type="ECO:0000313" key="1">
    <source>
        <dbReference type="EMBL" id="KAF4143455.1"/>
    </source>
</evidence>
<proteinExistence type="predicted"/>
<comment type="caution">
    <text evidence="1">The sequence shown here is derived from an EMBL/GenBank/DDBJ whole genome shotgun (WGS) entry which is preliminary data.</text>
</comment>
<dbReference type="EMBL" id="JAACNO010001008">
    <property type="protein sequence ID" value="KAF4143455.1"/>
    <property type="molecule type" value="Genomic_DNA"/>
</dbReference>
<name>A0A8S9UR96_PHYIN</name>
<organism evidence="1 2">
    <name type="scientific">Phytophthora infestans</name>
    <name type="common">Potato late blight agent</name>
    <name type="synonym">Botrytis infestans</name>
    <dbReference type="NCBI Taxonomy" id="4787"/>
    <lineage>
        <taxon>Eukaryota</taxon>
        <taxon>Sar</taxon>
        <taxon>Stramenopiles</taxon>
        <taxon>Oomycota</taxon>
        <taxon>Peronosporomycetes</taxon>
        <taxon>Peronosporales</taxon>
        <taxon>Peronosporaceae</taxon>
        <taxon>Phytophthora</taxon>
    </lineage>
</organism>
<dbReference type="AlphaFoldDB" id="A0A8S9UR96"/>
<protein>
    <submittedName>
        <fullName evidence="1">Uncharacterized protein</fullName>
    </submittedName>
</protein>
<dbReference type="Proteomes" id="UP000704712">
    <property type="component" value="Unassembled WGS sequence"/>
</dbReference>
<sequence>MPLVFHDYNESEVPLELCALLNSEGAECVLKHGQLTLGEHTWKRERSVVRSVNKMHASVVELWL</sequence>
<evidence type="ECO:0000313" key="2">
    <source>
        <dbReference type="Proteomes" id="UP000704712"/>
    </source>
</evidence>
<reference evidence="1" key="1">
    <citation type="submission" date="2020-03" db="EMBL/GenBank/DDBJ databases">
        <title>Hybrid Assembly of Korean Phytophthora infestans isolates.</title>
        <authorList>
            <person name="Prokchorchik M."/>
            <person name="Lee Y."/>
            <person name="Seo J."/>
            <person name="Cho J.-H."/>
            <person name="Park Y.-E."/>
            <person name="Jang D.-C."/>
            <person name="Im J.-S."/>
            <person name="Choi J.-G."/>
            <person name="Park H.-J."/>
            <person name="Lee G.-B."/>
            <person name="Lee Y.-G."/>
            <person name="Hong S.-Y."/>
            <person name="Cho K."/>
            <person name="Sohn K.H."/>
        </authorList>
    </citation>
    <scope>NUCLEOTIDE SEQUENCE</scope>
    <source>
        <strain evidence="1">KR_2_A2</strain>
    </source>
</reference>
<accession>A0A8S9UR96</accession>